<dbReference type="AlphaFoldDB" id="A0A916Z8V5"/>
<accession>A0A916Z8V5</accession>
<sequence length="643" mass="72827">MQTSFYGLQEQKQRSDNIMKLLAQYHLQDFDENGNYCGLDNIASIRERLWFAYSFLAEGSVEACRTGNNIIEASHYDFCHFAPKIAIQIVMKYNDQLTDDARNKLYSYLEDTIEESASEEMDFVGVNDNFPCMSTFIALIGGKLLSRPHLVEIGAKRLHQLKAMLTRRGFVSEFNSPTYTGIQLEALAELANYVEDEELREIALQCEQRIWADQLSRLHLPTSQVAGPYSRAYTADSVGHTQHFAIYAVLGDLLPVNLLNTLFSTRDADPEIVIHMNKAFLQVSAASMMNTIYHCPEELVKHALNKIYPHEVSGTVEFSSSSDAHAWEQPKDPVLAEDMVEYPAGVGSNTTYMTENFSLGTSTHEFHNGVQTDSFHILLRCDPHKETSLQNSRSIYTKYVINDKKPGQSNEYERMSVTSPEHSLWDEGRKLAFQHQNTAMVLYKPKRIGRLQVTSLKLSILIPCQHSEPDSIWLGDRRLEELTGESLEPCPVFVKDGAVYMAFHPLMLTNHGRRAAVKVERVNGYLVLSFYNYEGEVKDFDPKTFVLTGNGFVVQVSSEQEAGEFEAFRVASSKAQFHDNTHSSVHSRQTVLRRTTFESEGVTLSCEYSPISEGIRYIEVNGRIPANEKLAITGYDVCRLPFM</sequence>
<proteinExistence type="predicted"/>
<gene>
    <name evidence="1" type="ORF">GCM10010911_42950</name>
</gene>
<dbReference type="Proteomes" id="UP000612456">
    <property type="component" value="Unassembled WGS sequence"/>
</dbReference>
<evidence type="ECO:0000313" key="1">
    <source>
        <dbReference type="EMBL" id="GGD80241.1"/>
    </source>
</evidence>
<reference evidence="1" key="1">
    <citation type="journal article" date="2014" name="Int. J. Syst. Evol. Microbiol.">
        <title>Complete genome sequence of Corynebacterium casei LMG S-19264T (=DSM 44701T), isolated from a smear-ripened cheese.</title>
        <authorList>
            <consortium name="US DOE Joint Genome Institute (JGI-PGF)"/>
            <person name="Walter F."/>
            <person name="Albersmeier A."/>
            <person name="Kalinowski J."/>
            <person name="Ruckert C."/>
        </authorList>
    </citation>
    <scope>NUCLEOTIDE SEQUENCE</scope>
    <source>
        <strain evidence="1">CGMCC 1.15178</strain>
    </source>
</reference>
<organism evidence="1 2">
    <name type="scientific">Paenibacillus nasutitermitis</name>
    <dbReference type="NCBI Taxonomy" id="1652958"/>
    <lineage>
        <taxon>Bacteria</taxon>
        <taxon>Bacillati</taxon>
        <taxon>Bacillota</taxon>
        <taxon>Bacilli</taxon>
        <taxon>Bacillales</taxon>
        <taxon>Paenibacillaceae</taxon>
        <taxon>Paenibacillus</taxon>
    </lineage>
</organism>
<name>A0A916Z8V5_9BACL</name>
<reference evidence="1" key="2">
    <citation type="submission" date="2020-09" db="EMBL/GenBank/DDBJ databases">
        <authorList>
            <person name="Sun Q."/>
            <person name="Zhou Y."/>
        </authorList>
    </citation>
    <scope>NUCLEOTIDE SEQUENCE</scope>
    <source>
        <strain evidence="1">CGMCC 1.15178</strain>
    </source>
</reference>
<comment type="caution">
    <text evidence="1">The sequence shown here is derived from an EMBL/GenBank/DDBJ whole genome shotgun (WGS) entry which is preliminary data.</text>
</comment>
<evidence type="ECO:0000313" key="2">
    <source>
        <dbReference type="Proteomes" id="UP000612456"/>
    </source>
</evidence>
<dbReference type="EMBL" id="BMHP01000003">
    <property type="protein sequence ID" value="GGD80241.1"/>
    <property type="molecule type" value="Genomic_DNA"/>
</dbReference>
<protein>
    <submittedName>
        <fullName evidence="1">Uncharacterized protein</fullName>
    </submittedName>
</protein>
<keyword evidence="2" id="KW-1185">Reference proteome</keyword>